<dbReference type="PANTHER" id="PTHR31642">
    <property type="entry name" value="TRICHOTHECENE 3-O-ACETYLTRANSFERASE"/>
    <property type="match status" value="1"/>
</dbReference>
<dbReference type="Pfam" id="PF02458">
    <property type="entry name" value="Transferase"/>
    <property type="match status" value="1"/>
</dbReference>
<sequence>MVSVSGTKLSSVVPAKATEESKNSHELKNMDLAMKVHYIRGLYWFKNEAVRGLSIYDLKKPMFPLLELYCMTAGRIRRSENGKPFVKCNDGGVRIVEAQCEKSIDEAIGDYTAHHQLFYSQVLGPDLGFSPLVYIQFTWFECGGMCVGLSWAHVLGDIFSASTFINMWSSLLSGQHQVHSLISPNTRPSHFPSPIAENSRSVKIVESTGDYWLTANNCKMETQCFHVSAKQVRHLQSEVCGLNQSALVTPFQAIVAIIWKSLAQVREYSGPKRVTICKEITQGRENEIPANRQMVCTIEADVGVEKLGLLDLAMLMGDKNMVDETSGIKEMVKSDDGKSDFLVYGANMTFVNMEDVEIYEMKINGQRPAFANYGIGGVGDEGVVLVMKGSEEGGNGRTVTVILPENQVRDLKIILKRECNIV</sequence>
<evidence type="ECO:0000313" key="3">
    <source>
        <dbReference type="EMBL" id="KAK6940254.1"/>
    </source>
</evidence>
<keyword evidence="4" id="KW-1185">Reference proteome</keyword>
<feature type="compositionally biased region" description="Polar residues" evidence="2">
    <location>
        <begin position="1"/>
        <end position="10"/>
    </location>
</feature>
<dbReference type="Proteomes" id="UP001370490">
    <property type="component" value="Unassembled WGS sequence"/>
</dbReference>
<dbReference type="GO" id="GO:0016747">
    <property type="term" value="F:acyltransferase activity, transferring groups other than amino-acyl groups"/>
    <property type="evidence" value="ECO:0007669"/>
    <property type="project" value="TreeGrafter"/>
</dbReference>
<accession>A0AAN8VU93</accession>
<comment type="caution">
    <text evidence="3">The sequence shown here is derived from an EMBL/GenBank/DDBJ whole genome shotgun (WGS) entry which is preliminary data.</text>
</comment>
<dbReference type="InterPro" id="IPR050317">
    <property type="entry name" value="Plant_Fungal_Acyltransferase"/>
</dbReference>
<evidence type="ECO:0000313" key="4">
    <source>
        <dbReference type="Proteomes" id="UP001370490"/>
    </source>
</evidence>
<name>A0AAN8VU93_9MAGN</name>
<comment type="similarity">
    <text evidence="1">Belongs to the plant acyltransferase family.</text>
</comment>
<protein>
    <submittedName>
        <fullName evidence="3">Uncharacterized protein</fullName>
    </submittedName>
</protein>
<dbReference type="AlphaFoldDB" id="A0AAN8VU93"/>
<reference evidence="3 4" key="1">
    <citation type="submission" date="2023-12" db="EMBL/GenBank/DDBJ databases">
        <title>A high-quality genome assembly for Dillenia turbinata (Dilleniales).</title>
        <authorList>
            <person name="Chanderbali A."/>
        </authorList>
    </citation>
    <scope>NUCLEOTIDE SEQUENCE [LARGE SCALE GENOMIC DNA]</scope>
    <source>
        <strain evidence="3">LSX21</strain>
        <tissue evidence="3">Leaf</tissue>
    </source>
</reference>
<feature type="region of interest" description="Disordered" evidence="2">
    <location>
        <begin position="1"/>
        <end position="20"/>
    </location>
</feature>
<dbReference type="EMBL" id="JBAMMX010000005">
    <property type="protein sequence ID" value="KAK6940254.1"/>
    <property type="molecule type" value="Genomic_DNA"/>
</dbReference>
<dbReference type="PANTHER" id="PTHR31642:SF259">
    <property type="entry name" value="PROTEIN ECERIFERUM 2"/>
    <property type="match status" value="1"/>
</dbReference>
<dbReference type="InterPro" id="IPR023213">
    <property type="entry name" value="CAT-like_dom_sf"/>
</dbReference>
<dbReference type="Gene3D" id="3.30.559.10">
    <property type="entry name" value="Chloramphenicol acetyltransferase-like domain"/>
    <property type="match status" value="2"/>
</dbReference>
<evidence type="ECO:0000256" key="1">
    <source>
        <dbReference type="ARBA" id="ARBA00009861"/>
    </source>
</evidence>
<gene>
    <name evidence="3" type="ORF">RJ641_029785</name>
</gene>
<organism evidence="3 4">
    <name type="scientific">Dillenia turbinata</name>
    <dbReference type="NCBI Taxonomy" id="194707"/>
    <lineage>
        <taxon>Eukaryota</taxon>
        <taxon>Viridiplantae</taxon>
        <taxon>Streptophyta</taxon>
        <taxon>Embryophyta</taxon>
        <taxon>Tracheophyta</taxon>
        <taxon>Spermatophyta</taxon>
        <taxon>Magnoliopsida</taxon>
        <taxon>eudicotyledons</taxon>
        <taxon>Gunneridae</taxon>
        <taxon>Pentapetalae</taxon>
        <taxon>Dilleniales</taxon>
        <taxon>Dilleniaceae</taxon>
        <taxon>Dillenia</taxon>
    </lineage>
</organism>
<evidence type="ECO:0000256" key="2">
    <source>
        <dbReference type="SAM" id="MobiDB-lite"/>
    </source>
</evidence>
<proteinExistence type="inferred from homology"/>